<evidence type="ECO:0000313" key="3">
    <source>
        <dbReference type="Proteomes" id="UP001501468"/>
    </source>
</evidence>
<dbReference type="InterPro" id="IPR000073">
    <property type="entry name" value="AB_hydrolase_1"/>
</dbReference>
<dbReference type="RefSeq" id="WP_344949029.1">
    <property type="nucleotide sequence ID" value="NZ_BAABDC010000006.1"/>
</dbReference>
<dbReference type="Pfam" id="PF00561">
    <property type="entry name" value="Abhydrolase_1"/>
    <property type="match status" value="1"/>
</dbReference>
<feature type="domain" description="AB hydrolase-1" evidence="1">
    <location>
        <begin position="39"/>
        <end position="289"/>
    </location>
</feature>
<dbReference type="PRINTS" id="PR00111">
    <property type="entry name" value="ABHYDROLASE"/>
</dbReference>
<dbReference type="PANTHER" id="PTHR46438:SF2">
    <property type="entry name" value="ALPHA_BETA-HYDROLASES SUPERFAMILY PROTEIN"/>
    <property type="match status" value="1"/>
</dbReference>
<evidence type="ECO:0000313" key="2">
    <source>
        <dbReference type="EMBL" id="GAA3713826.1"/>
    </source>
</evidence>
<accession>A0ABP7E613</accession>
<organism evidence="2 3">
    <name type="scientific">Terrabacter ginsenosidimutans</name>
    <dbReference type="NCBI Taxonomy" id="490575"/>
    <lineage>
        <taxon>Bacteria</taxon>
        <taxon>Bacillati</taxon>
        <taxon>Actinomycetota</taxon>
        <taxon>Actinomycetes</taxon>
        <taxon>Micrococcales</taxon>
        <taxon>Intrasporangiaceae</taxon>
        <taxon>Terrabacter</taxon>
    </lineage>
</organism>
<sequence>MAAFPGDSPQFEAEPPESRWADLGGPVHYVDYGGPDDGPLLLLVHGLGGSLLNWAAIAPTLAETCRVVAIDLVGFGRTQPLGRSPHIDTNRDLLARFVDEVIGHPVILVGNSMGGLLSLLLADLRPDLVSGLVLVDPAVPVGPTARPDPLVTLMFGAYAVPALARVLMSRRRSLFSAESQAMAVLRLCCVDTRRVPGHVLRQHLELAREREDYPDVDAELIVAGRSLVLVLARRRWLDALMGRISKPVLLLHGAKDRLVPIAAARRVARANPTWRFEVAEDVGHVPQLEVPEWTIDRILDWLVDEGTIAVLGARP</sequence>
<dbReference type="EMBL" id="BAABDC010000006">
    <property type="protein sequence ID" value="GAA3713826.1"/>
    <property type="molecule type" value="Genomic_DNA"/>
</dbReference>
<dbReference type="SUPFAM" id="SSF53474">
    <property type="entry name" value="alpha/beta-Hydrolases"/>
    <property type="match status" value="1"/>
</dbReference>
<keyword evidence="3" id="KW-1185">Reference proteome</keyword>
<proteinExistence type="predicted"/>
<dbReference type="Gene3D" id="3.40.50.1820">
    <property type="entry name" value="alpha/beta hydrolase"/>
    <property type="match status" value="1"/>
</dbReference>
<comment type="caution">
    <text evidence="2">The sequence shown here is derived from an EMBL/GenBank/DDBJ whole genome shotgun (WGS) entry which is preliminary data.</text>
</comment>
<gene>
    <name evidence="2" type="ORF">GCM10022399_33130</name>
</gene>
<dbReference type="PANTHER" id="PTHR46438">
    <property type="entry name" value="ALPHA/BETA-HYDROLASES SUPERFAMILY PROTEIN"/>
    <property type="match status" value="1"/>
</dbReference>
<protein>
    <recommendedName>
        <fullName evidence="1">AB hydrolase-1 domain-containing protein</fullName>
    </recommendedName>
</protein>
<dbReference type="InterPro" id="IPR029058">
    <property type="entry name" value="AB_hydrolase_fold"/>
</dbReference>
<reference evidence="3" key="1">
    <citation type="journal article" date="2019" name="Int. J. Syst. Evol. Microbiol.">
        <title>The Global Catalogue of Microorganisms (GCM) 10K type strain sequencing project: providing services to taxonomists for standard genome sequencing and annotation.</title>
        <authorList>
            <consortium name="The Broad Institute Genomics Platform"/>
            <consortium name="The Broad Institute Genome Sequencing Center for Infectious Disease"/>
            <person name="Wu L."/>
            <person name="Ma J."/>
        </authorList>
    </citation>
    <scope>NUCLEOTIDE SEQUENCE [LARGE SCALE GENOMIC DNA]</scope>
    <source>
        <strain evidence="3">JCM 17125</strain>
    </source>
</reference>
<dbReference type="Proteomes" id="UP001501468">
    <property type="component" value="Unassembled WGS sequence"/>
</dbReference>
<evidence type="ECO:0000259" key="1">
    <source>
        <dbReference type="Pfam" id="PF00561"/>
    </source>
</evidence>
<name>A0ABP7E613_9MICO</name>